<gene>
    <name evidence="1" type="ORF">COU88_02675</name>
</gene>
<dbReference type="EMBL" id="PFED01000113">
    <property type="protein sequence ID" value="PJE62866.1"/>
    <property type="molecule type" value="Genomic_DNA"/>
</dbReference>
<evidence type="ECO:0000313" key="2">
    <source>
        <dbReference type="Proteomes" id="UP000229554"/>
    </source>
</evidence>
<comment type="caution">
    <text evidence="1">The sequence shown here is derived from an EMBL/GenBank/DDBJ whole genome shotgun (WGS) entry which is preliminary data.</text>
</comment>
<accession>A0A2M8KSH6</accession>
<dbReference type="Proteomes" id="UP000229554">
    <property type="component" value="Unassembled WGS sequence"/>
</dbReference>
<reference evidence="2" key="1">
    <citation type="submission" date="2017-09" db="EMBL/GenBank/DDBJ databases">
        <title>Depth-based differentiation of microbial function through sediment-hosted aquifers and enrichment of novel symbionts in the deep terrestrial subsurface.</title>
        <authorList>
            <person name="Probst A.J."/>
            <person name="Ladd B."/>
            <person name="Jarett J.K."/>
            <person name="Geller-Mcgrath D.E."/>
            <person name="Sieber C.M.K."/>
            <person name="Emerson J.B."/>
            <person name="Anantharaman K."/>
            <person name="Thomas B.C."/>
            <person name="Malmstrom R."/>
            <person name="Stieglmeier M."/>
            <person name="Klingl A."/>
            <person name="Woyke T."/>
            <person name="Ryan C.M."/>
            <person name="Banfield J.F."/>
        </authorList>
    </citation>
    <scope>NUCLEOTIDE SEQUENCE [LARGE SCALE GENOMIC DNA]</scope>
</reference>
<proteinExistence type="predicted"/>
<sequence length="83" mass="9440">MQKIQITLTPEETNAIGFRAKKLGFSVTKYVRFLVAKEANDVVNHETVQTLSTKLENETLKALAEHKNHESYELSSFEDLDTV</sequence>
<dbReference type="AlphaFoldDB" id="A0A2M8KSH6"/>
<protein>
    <submittedName>
        <fullName evidence="1">Uncharacterized protein</fullName>
    </submittedName>
</protein>
<organism evidence="1 2">
    <name type="scientific">Candidatus Roizmanbacteria bacterium CG10_big_fil_rev_8_21_14_0_10_39_6</name>
    <dbReference type="NCBI Taxonomy" id="1974853"/>
    <lineage>
        <taxon>Bacteria</taxon>
        <taxon>Candidatus Roizmaniibacteriota</taxon>
    </lineage>
</organism>
<name>A0A2M8KSH6_9BACT</name>
<evidence type="ECO:0000313" key="1">
    <source>
        <dbReference type="EMBL" id="PJE62866.1"/>
    </source>
</evidence>